<dbReference type="InterPro" id="IPR004360">
    <property type="entry name" value="Glyas_Fos-R_dOase_dom"/>
</dbReference>
<evidence type="ECO:0000259" key="1">
    <source>
        <dbReference type="PROSITE" id="PS51819"/>
    </source>
</evidence>
<gene>
    <name evidence="2" type="ORF">GCM10008942_39710</name>
</gene>
<dbReference type="Gene3D" id="3.10.180.10">
    <property type="entry name" value="2,3-Dihydroxybiphenyl 1,2-Dioxygenase, domain 1"/>
    <property type="match status" value="1"/>
</dbReference>
<proteinExistence type="predicted"/>
<dbReference type="PANTHER" id="PTHR35006:SF1">
    <property type="entry name" value="BLL2941 PROTEIN"/>
    <property type="match status" value="1"/>
</dbReference>
<name>A0ABN1FAW8_9PROT</name>
<evidence type="ECO:0000313" key="3">
    <source>
        <dbReference type="Proteomes" id="UP001499951"/>
    </source>
</evidence>
<dbReference type="Proteomes" id="UP001499951">
    <property type="component" value="Unassembled WGS sequence"/>
</dbReference>
<keyword evidence="3" id="KW-1185">Reference proteome</keyword>
<dbReference type="InterPro" id="IPR029068">
    <property type="entry name" value="Glyas_Bleomycin-R_OHBP_Dase"/>
</dbReference>
<dbReference type="CDD" id="cd07262">
    <property type="entry name" value="VOC_like"/>
    <property type="match status" value="1"/>
</dbReference>
<accession>A0ABN1FAW8</accession>
<feature type="domain" description="VOC" evidence="1">
    <location>
        <begin position="1"/>
        <end position="125"/>
    </location>
</feature>
<dbReference type="PROSITE" id="PS51819">
    <property type="entry name" value="VOC"/>
    <property type="match status" value="1"/>
</dbReference>
<dbReference type="PANTHER" id="PTHR35006">
    <property type="entry name" value="GLYOXALASE FAMILY PROTEIN (AFU_ORTHOLOGUE AFUA_5G14830)"/>
    <property type="match status" value="1"/>
</dbReference>
<comment type="caution">
    <text evidence="2">The sequence shown here is derived from an EMBL/GenBank/DDBJ whole genome shotgun (WGS) entry which is preliminary data.</text>
</comment>
<dbReference type="Pfam" id="PF00903">
    <property type="entry name" value="Glyoxalase"/>
    <property type="match status" value="1"/>
</dbReference>
<organism evidence="2 3">
    <name type="scientific">Rhizomicrobium electricum</name>
    <dbReference type="NCBI Taxonomy" id="480070"/>
    <lineage>
        <taxon>Bacteria</taxon>
        <taxon>Pseudomonadati</taxon>
        <taxon>Pseudomonadota</taxon>
        <taxon>Alphaproteobacteria</taxon>
        <taxon>Micropepsales</taxon>
        <taxon>Micropepsaceae</taxon>
        <taxon>Rhizomicrobium</taxon>
    </lineage>
</organism>
<dbReference type="InterPro" id="IPR037523">
    <property type="entry name" value="VOC_core"/>
</dbReference>
<dbReference type="EMBL" id="BAAADD010000013">
    <property type="protein sequence ID" value="GAA0586769.1"/>
    <property type="molecule type" value="Genomic_DNA"/>
</dbReference>
<sequence length="126" mass="13394">MLGYVTIGARDSEASGKFYDAVLTHVGDERKFADGGWIGYGPKGADSHYFYVCSPFNKEPATSGNGTMLAFKAPSQEAVDAAYAAGMANGGTDEGKPGYRPPDGDKFYGAYLRDPTGNKICIYIAK</sequence>
<dbReference type="RefSeq" id="WP_166937372.1">
    <property type="nucleotide sequence ID" value="NZ_BAAADD010000013.1"/>
</dbReference>
<reference evidence="2 3" key="1">
    <citation type="journal article" date="2019" name="Int. J. Syst. Evol. Microbiol.">
        <title>The Global Catalogue of Microorganisms (GCM) 10K type strain sequencing project: providing services to taxonomists for standard genome sequencing and annotation.</title>
        <authorList>
            <consortium name="The Broad Institute Genomics Platform"/>
            <consortium name="The Broad Institute Genome Sequencing Center for Infectious Disease"/>
            <person name="Wu L."/>
            <person name="Ma J."/>
        </authorList>
    </citation>
    <scope>NUCLEOTIDE SEQUENCE [LARGE SCALE GENOMIC DNA]</scope>
    <source>
        <strain evidence="2 3">JCM 15089</strain>
    </source>
</reference>
<evidence type="ECO:0000313" key="2">
    <source>
        <dbReference type="EMBL" id="GAA0586769.1"/>
    </source>
</evidence>
<dbReference type="SUPFAM" id="SSF54593">
    <property type="entry name" value="Glyoxalase/Bleomycin resistance protein/Dihydroxybiphenyl dioxygenase"/>
    <property type="match status" value="1"/>
</dbReference>
<protein>
    <submittedName>
        <fullName evidence="2">VOC family protein</fullName>
    </submittedName>
</protein>